<keyword evidence="2" id="KW-1185">Reference proteome</keyword>
<sequence>MEFGVLSEKKKRRFRSEGCKRYENLRLLAKWIIQGGSALWKDILVAKYVERILYEVELRDTCAIEKVVEDRIWFSKALVPKVGNRGNTRLWLDIVG</sequence>
<name>A0A2Z6NAA6_TRISU</name>
<reference evidence="2" key="1">
    <citation type="journal article" date="2017" name="Front. Plant Sci.">
        <title>Climate Clever Clovers: New Paradigm to Reduce the Environmental Footprint of Ruminants by Breeding Low Methanogenic Forages Utilizing Haplotype Variation.</title>
        <authorList>
            <person name="Kaur P."/>
            <person name="Appels R."/>
            <person name="Bayer P.E."/>
            <person name="Keeble-Gagnere G."/>
            <person name="Wang J."/>
            <person name="Hirakawa H."/>
            <person name="Shirasawa K."/>
            <person name="Vercoe P."/>
            <person name="Stefanova K."/>
            <person name="Durmic Z."/>
            <person name="Nichols P."/>
            <person name="Revell C."/>
            <person name="Isobe S.N."/>
            <person name="Edwards D."/>
            <person name="Erskine W."/>
        </authorList>
    </citation>
    <scope>NUCLEOTIDE SEQUENCE [LARGE SCALE GENOMIC DNA]</scope>
    <source>
        <strain evidence="2">cv. Daliak</strain>
    </source>
</reference>
<proteinExistence type="predicted"/>
<dbReference type="Proteomes" id="UP000242715">
    <property type="component" value="Unassembled WGS sequence"/>
</dbReference>
<dbReference type="EMBL" id="DF973874">
    <property type="protein sequence ID" value="GAU41668.1"/>
    <property type="molecule type" value="Genomic_DNA"/>
</dbReference>
<evidence type="ECO:0008006" key="3">
    <source>
        <dbReference type="Google" id="ProtNLM"/>
    </source>
</evidence>
<dbReference type="AlphaFoldDB" id="A0A2Z6NAA6"/>
<gene>
    <name evidence="1" type="ORF">TSUD_272520</name>
</gene>
<evidence type="ECO:0000313" key="2">
    <source>
        <dbReference type="Proteomes" id="UP000242715"/>
    </source>
</evidence>
<protein>
    <recommendedName>
        <fullName evidence="3">Reverse transcriptase zinc-binding domain-containing protein</fullName>
    </recommendedName>
</protein>
<accession>A0A2Z6NAA6</accession>
<organism evidence="1 2">
    <name type="scientific">Trifolium subterraneum</name>
    <name type="common">Subterranean clover</name>
    <dbReference type="NCBI Taxonomy" id="3900"/>
    <lineage>
        <taxon>Eukaryota</taxon>
        <taxon>Viridiplantae</taxon>
        <taxon>Streptophyta</taxon>
        <taxon>Embryophyta</taxon>
        <taxon>Tracheophyta</taxon>
        <taxon>Spermatophyta</taxon>
        <taxon>Magnoliopsida</taxon>
        <taxon>eudicotyledons</taxon>
        <taxon>Gunneridae</taxon>
        <taxon>Pentapetalae</taxon>
        <taxon>rosids</taxon>
        <taxon>fabids</taxon>
        <taxon>Fabales</taxon>
        <taxon>Fabaceae</taxon>
        <taxon>Papilionoideae</taxon>
        <taxon>50 kb inversion clade</taxon>
        <taxon>NPAAA clade</taxon>
        <taxon>Hologalegina</taxon>
        <taxon>IRL clade</taxon>
        <taxon>Trifolieae</taxon>
        <taxon>Trifolium</taxon>
    </lineage>
</organism>
<evidence type="ECO:0000313" key="1">
    <source>
        <dbReference type="EMBL" id="GAU41668.1"/>
    </source>
</evidence>